<evidence type="ECO:0000256" key="3">
    <source>
        <dbReference type="ARBA" id="ARBA00022692"/>
    </source>
</evidence>
<comment type="subcellular location">
    <subcellularLocation>
        <location evidence="1">Cell inner membrane</location>
        <topology evidence="1">Multi-pass membrane protein</topology>
    </subcellularLocation>
</comment>
<dbReference type="InterPro" id="IPR011701">
    <property type="entry name" value="MFS"/>
</dbReference>
<feature type="transmembrane region" description="Helical" evidence="6">
    <location>
        <begin position="246"/>
        <end position="267"/>
    </location>
</feature>
<proteinExistence type="predicted"/>
<dbReference type="RefSeq" id="WP_377128487.1">
    <property type="nucleotide sequence ID" value="NZ_JBHRSD010000047.1"/>
</dbReference>
<reference evidence="9" key="1">
    <citation type="journal article" date="2019" name="Int. J. Syst. Evol. Microbiol.">
        <title>The Global Catalogue of Microorganisms (GCM) 10K type strain sequencing project: providing services to taxonomists for standard genome sequencing and annotation.</title>
        <authorList>
            <consortium name="The Broad Institute Genomics Platform"/>
            <consortium name="The Broad Institute Genome Sequencing Center for Infectious Disease"/>
            <person name="Wu L."/>
            <person name="Ma J."/>
        </authorList>
    </citation>
    <scope>NUCLEOTIDE SEQUENCE [LARGE SCALE GENOMIC DNA]</scope>
    <source>
        <strain evidence="9">KCTC 42730</strain>
    </source>
</reference>
<feature type="transmembrane region" description="Helical" evidence="6">
    <location>
        <begin position="7"/>
        <end position="28"/>
    </location>
</feature>
<comment type="caution">
    <text evidence="8">The sequence shown here is derived from an EMBL/GenBank/DDBJ whole genome shotgun (WGS) entry which is preliminary data.</text>
</comment>
<dbReference type="PANTHER" id="PTHR43702">
    <property type="entry name" value="L-FUCOSE-PROTON SYMPORTER"/>
    <property type="match status" value="1"/>
</dbReference>
<feature type="transmembrane region" description="Helical" evidence="6">
    <location>
        <begin position="309"/>
        <end position="330"/>
    </location>
</feature>
<evidence type="ECO:0000256" key="2">
    <source>
        <dbReference type="ARBA" id="ARBA00022475"/>
    </source>
</evidence>
<dbReference type="Pfam" id="PF07690">
    <property type="entry name" value="MFS_1"/>
    <property type="match status" value="1"/>
</dbReference>
<feature type="transmembrane region" description="Helical" evidence="6">
    <location>
        <begin position="351"/>
        <end position="374"/>
    </location>
</feature>
<gene>
    <name evidence="8" type="ORF">ACFOEE_19525</name>
</gene>
<feature type="transmembrane region" description="Helical" evidence="6">
    <location>
        <begin position="71"/>
        <end position="90"/>
    </location>
</feature>
<evidence type="ECO:0000313" key="8">
    <source>
        <dbReference type="EMBL" id="MFC3034699.1"/>
    </source>
</evidence>
<dbReference type="InterPro" id="IPR020846">
    <property type="entry name" value="MFS_dom"/>
</dbReference>
<dbReference type="SUPFAM" id="SSF103473">
    <property type="entry name" value="MFS general substrate transporter"/>
    <property type="match status" value="1"/>
</dbReference>
<dbReference type="InterPro" id="IPR050375">
    <property type="entry name" value="MFS_TsgA-like"/>
</dbReference>
<evidence type="ECO:0000256" key="4">
    <source>
        <dbReference type="ARBA" id="ARBA00022989"/>
    </source>
</evidence>
<protein>
    <submittedName>
        <fullName evidence="8">MFS transporter</fullName>
    </submittedName>
</protein>
<feature type="transmembrane region" description="Helical" evidence="6">
    <location>
        <begin position="48"/>
        <end position="64"/>
    </location>
</feature>
<keyword evidence="2" id="KW-1003">Cell membrane</keyword>
<organism evidence="8 9">
    <name type="scientific">Pseudoalteromonas fenneropenaei</name>
    <dbReference type="NCBI Taxonomy" id="1737459"/>
    <lineage>
        <taxon>Bacteria</taxon>
        <taxon>Pseudomonadati</taxon>
        <taxon>Pseudomonadota</taxon>
        <taxon>Gammaproteobacteria</taxon>
        <taxon>Alteromonadales</taxon>
        <taxon>Pseudoalteromonadaceae</taxon>
        <taxon>Pseudoalteromonas</taxon>
    </lineage>
</organism>
<name>A0ABV7CPW6_9GAMM</name>
<keyword evidence="9" id="KW-1185">Reference proteome</keyword>
<dbReference type="Gene3D" id="1.20.1250.20">
    <property type="entry name" value="MFS general substrate transporter like domains"/>
    <property type="match status" value="2"/>
</dbReference>
<evidence type="ECO:0000256" key="5">
    <source>
        <dbReference type="ARBA" id="ARBA00023136"/>
    </source>
</evidence>
<keyword evidence="3 6" id="KW-0812">Transmembrane</keyword>
<feature type="transmembrane region" description="Helical" evidence="6">
    <location>
        <begin position="380"/>
        <end position="398"/>
    </location>
</feature>
<evidence type="ECO:0000259" key="7">
    <source>
        <dbReference type="PROSITE" id="PS50850"/>
    </source>
</evidence>
<dbReference type="PANTHER" id="PTHR43702:SF11">
    <property type="entry name" value="L-FUCOSE-PROTON SYMPORTER"/>
    <property type="match status" value="1"/>
</dbReference>
<feature type="transmembrane region" description="Helical" evidence="6">
    <location>
        <begin position="96"/>
        <end position="118"/>
    </location>
</feature>
<evidence type="ECO:0000256" key="6">
    <source>
        <dbReference type="SAM" id="Phobius"/>
    </source>
</evidence>
<dbReference type="PROSITE" id="PS50850">
    <property type="entry name" value="MFS"/>
    <property type="match status" value="1"/>
</dbReference>
<feature type="transmembrane region" description="Helical" evidence="6">
    <location>
        <begin position="130"/>
        <end position="154"/>
    </location>
</feature>
<evidence type="ECO:0000256" key="1">
    <source>
        <dbReference type="ARBA" id="ARBA00004429"/>
    </source>
</evidence>
<evidence type="ECO:0000313" key="9">
    <source>
        <dbReference type="Proteomes" id="UP001595453"/>
    </source>
</evidence>
<dbReference type="Proteomes" id="UP001595453">
    <property type="component" value="Unassembled WGS sequence"/>
</dbReference>
<sequence length="417" mass="44501">MSRTRIIVAMAACYFLFAILLNSVGTVILQSIQTFAVSKGQAATLEGFKDLPIAIVSFLVASFIPRIGYKVALLAALCVVAVVAVLTPSIGHFWAIKLLFAAIGSAFAIVKVSVYALIGQVTSDAKQHSSLLNTIEGIFMVGVLSGYWVFAAFIDGESGSMAWLQVYYLLAALIALTMLVVWLAPINKPAQSTNTPLAQDFVMMLKLAAQPLVLVFVLSAFLYVLIEQGVGSWLPTFNNEILHLPVTVSVQLTSLFAASLALGRLLAGQILKFIPWYVFLNCCLLGMAVLIVLTLPLTQNVAPQAVSSIFSAPLAAYLMPLIGLLMAPIYPLINSVMLSSLAKAQHAAMTGLIVVFSALGGTTGSIITGLVFEYFSGQHAFYGALLPIAGVAVCLFFFKRRAELQQAAQNQNVVGAQ</sequence>
<keyword evidence="5 6" id="KW-0472">Membrane</keyword>
<feature type="transmembrane region" description="Helical" evidence="6">
    <location>
        <begin position="274"/>
        <end position="297"/>
    </location>
</feature>
<dbReference type="InterPro" id="IPR036259">
    <property type="entry name" value="MFS_trans_sf"/>
</dbReference>
<dbReference type="EMBL" id="JBHRSD010000047">
    <property type="protein sequence ID" value="MFC3034699.1"/>
    <property type="molecule type" value="Genomic_DNA"/>
</dbReference>
<keyword evidence="4 6" id="KW-1133">Transmembrane helix</keyword>
<feature type="transmembrane region" description="Helical" evidence="6">
    <location>
        <begin position="207"/>
        <end position="226"/>
    </location>
</feature>
<feature type="domain" description="Major facilitator superfamily (MFS) profile" evidence="7">
    <location>
        <begin position="6"/>
        <end position="402"/>
    </location>
</feature>
<feature type="transmembrane region" description="Helical" evidence="6">
    <location>
        <begin position="166"/>
        <end position="186"/>
    </location>
</feature>
<accession>A0ABV7CPW6</accession>